<gene>
    <name evidence="1" type="ORF">HPG69_009076</name>
</gene>
<reference evidence="1 2" key="1">
    <citation type="journal article" date="2020" name="Mol. Biol. Evol.">
        <title>Interspecific Gene Flow and the Evolution of Specialization in Black and White Rhinoceros.</title>
        <authorList>
            <person name="Moodley Y."/>
            <person name="Westbury M.V."/>
            <person name="Russo I.M."/>
            <person name="Gopalakrishnan S."/>
            <person name="Rakotoarivelo A."/>
            <person name="Olsen R.A."/>
            <person name="Prost S."/>
            <person name="Tunstall T."/>
            <person name="Ryder O.A."/>
            <person name="Dalen L."/>
            <person name="Bruford M.W."/>
        </authorList>
    </citation>
    <scope>NUCLEOTIDE SEQUENCE [LARGE SCALE GENOMIC DNA]</scope>
    <source>
        <strain evidence="1">SBR-YM</strain>
        <tissue evidence="1">Skin</tissue>
    </source>
</reference>
<comment type="caution">
    <text evidence="1">The sequence shown here is derived from an EMBL/GenBank/DDBJ whole genome shotgun (WGS) entry which is preliminary data.</text>
</comment>
<name>A0A7J7EBE0_DICBM</name>
<organism evidence="1 2">
    <name type="scientific">Diceros bicornis minor</name>
    <name type="common">South-central black rhinoceros</name>
    <dbReference type="NCBI Taxonomy" id="77932"/>
    <lineage>
        <taxon>Eukaryota</taxon>
        <taxon>Metazoa</taxon>
        <taxon>Chordata</taxon>
        <taxon>Craniata</taxon>
        <taxon>Vertebrata</taxon>
        <taxon>Euteleostomi</taxon>
        <taxon>Mammalia</taxon>
        <taxon>Eutheria</taxon>
        <taxon>Laurasiatheria</taxon>
        <taxon>Perissodactyla</taxon>
        <taxon>Rhinocerotidae</taxon>
        <taxon>Diceros</taxon>
    </lineage>
</organism>
<dbReference type="AlphaFoldDB" id="A0A7J7EBE0"/>
<evidence type="ECO:0000313" key="1">
    <source>
        <dbReference type="EMBL" id="KAF5913125.1"/>
    </source>
</evidence>
<proteinExistence type="predicted"/>
<keyword evidence="2" id="KW-1185">Reference proteome</keyword>
<protein>
    <submittedName>
        <fullName evidence="1">Uncharacterized protein</fullName>
    </submittedName>
</protein>
<evidence type="ECO:0000313" key="2">
    <source>
        <dbReference type="Proteomes" id="UP000551758"/>
    </source>
</evidence>
<sequence length="153" mass="16541">MIAIINRQNVECMFFSQYKVKSPPLSAKMEYLAFQLPLGQALPGSWRAWGLRFREPAPYQVLLAERKKLFGLSGALVAVPLGNKMHPSVSWLAGGRAWLGGLKGCGPPVSHQVDHVSAVAAEGPTFSLGHPGNRISWVEKGGECCQPCGPLEC</sequence>
<accession>A0A7J7EBE0</accession>
<dbReference type="Proteomes" id="UP000551758">
    <property type="component" value="Unassembled WGS sequence"/>
</dbReference>
<dbReference type="EMBL" id="JACDTQ010003659">
    <property type="protein sequence ID" value="KAF5913125.1"/>
    <property type="molecule type" value="Genomic_DNA"/>
</dbReference>